<proteinExistence type="predicted"/>
<dbReference type="Proteomes" id="UP000731907">
    <property type="component" value="Unassembled WGS sequence"/>
</dbReference>
<protein>
    <submittedName>
        <fullName evidence="1">Uncharacterized protein</fullName>
    </submittedName>
</protein>
<dbReference type="RefSeq" id="WP_161761917.1">
    <property type="nucleotide sequence ID" value="NZ_JAAATX020000005.1"/>
</dbReference>
<organism evidence="1 2">
    <name type="scientific">Paragemmobacter amnigenus</name>
    <dbReference type="NCBI Taxonomy" id="2852097"/>
    <lineage>
        <taxon>Bacteria</taxon>
        <taxon>Pseudomonadati</taxon>
        <taxon>Pseudomonadota</taxon>
        <taxon>Alphaproteobacteria</taxon>
        <taxon>Rhodobacterales</taxon>
        <taxon>Paracoccaceae</taxon>
        <taxon>Paragemmobacter</taxon>
    </lineage>
</organism>
<evidence type="ECO:0000313" key="1">
    <source>
        <dbReference type="EMBL" id="MBU9697849.1"/>
    </source>
</evidence>
<sequence length="71" mass="8087">MVEILSMFFNDLNLCLFFRQRSETSEKQGKFADAKNFPAELSTKSVDSFALALGRRALQPRGESMTLRLKV</sequence>
<keyword evidence="2" id="KW-1185">Reference proteome</keyword>
<name>A0ABS6J265_9RHOB</name>
<reference evidence="1 2" key="1">
    <citation type="submission" date="2021-06" db="EMBL/GenBank/DDBJ databases">
        <title>Rhodobacteraceae bacterium strain HSP-20.</title>
        <authorList>
            <person name="Chen W.-M."/>
        </authorList>
    </citation>
    <scope>NUCLEOTIDE SEQUENCE [LARGE SCALE GENOMIC DNA]</scope>
    <source>
        <strain evidence="1 2">HSP-20</strain>
    </source>
</reference>
<comment type="caution">
    <text evidence="1">The sequence shown here is derived from an EMBL/GenBank/DDBJ whole genome shotgun (WGS) entry which is preliminary data.</text>
</comment>
<dbReference type="EMBL" id="JAAATX020000005">
    <property type="protein sequence ID" value="MBU9697849.1"/>
    <property type="molecule type" value="Genomic_DNA"/>
</dbReference>
<accession>A0ABS6J265</accession>
<evidence type="ECO:0000313" key="2">
    <source>
        <dbReference type="Proteomes" id="UP000731907"/>
    </source>
</evidence>
<gene>
    <name evidence="1" type="ORF">GU927_008305</name>
</gene>